<gene>
    <name evidence="7" type="ORF">BRYFOR_06975</name>
</gene>
<dbReference type="InterPro" id="IPR009003">
    <property type="entry name" value="Peptidase_S1_PA"/>
</dbReference>
<dbReference type="InterPro" id="IPR043504">
    <property type="entry name" value="Peptidase_S1_PA_chymotrypsin"/>
</dbReference>
<dbReference type="GO" id="GO:0006508">
    <property type="term" value="P:proteolysis"/>
    <property type="evidence" value="ECO:0007669"/>
    <property type="project" value="UniProtKB-KW"/>
</dbReference>
<keyword evidence="5" id="KW-0812">Transmembrane</keyword>
<protein>
    <submittedName>
        <fullName evidence="7">Trypsin</fullName>
    </submittedName>
</protein>
<evidence type="ECO:0000259" key="6">
    <source>
        <dbReference type="PROSITE" id="PS50106"/>
    </source>
</evidence>
<name>C6LEC6_9FIRM</name>
<dbReference type="OrthoDB" id="9758917at2"/>
<comment type="caution">
    <text evidence="7">The sequence shown here is derived from an EMBL/GenBank/DDBJ whole genome shotgun (WGS) entry which is preliminary data.</text>
</comment>
<dbReference type="SMART" id="SM00228">
    <property type="entry name" value="PDZ"/>
    <property type="match status" value="1"/>
</dbReference>
<keyword evidence="5" id="KW-0472">Membrane</keyword>
<dbReference type="Gene3D" id="2.40.10.10">
    <property type="entry name" value="Trypsin-like serine proteases"/>
    <property type="match status" value="2"/>
</dbReference>
<dbReference type="Pfam" id="PF13365">
    <property type="entry name" value="Trypsin_2"/>
    <property type="match status" value="1"/>
</dbReference>
<dbReference type="STRING" id="168384.SAMN05660368_00408"/>
<sequence>MENNYYENREPQQVPQYEEPENRKTNGHGKHSQTVGILAAAALIALACGYAGSWAASQNAGKVVIQKVTGSSGTGSSDGEEMSATDVAAAISPTVVSIATEQIQYNQFWYGAQVSSGAGSGVIISEDGYILTCAHVVSGADSIAVTDYEGNEYQAQLVGSYETGDIAVIKIDAQGLQAATLGDSDQVKLAETVYAVGNPGGTLGGSITDGIISATERTITVALDSSSQSYGFGSVRNAVSLDVLQTSTAVSPGNSGGGLFNSSGELIGIVNAKGSGDSQEGIGFAIPINTAQEIATGLINDGYYTGDTLTESENDAVMNITVSEIGSEQAQLAGVEAGLYVRSVEEGGASDGLLEAGDRIISVEDTVIKTVKQLSNVLAKYEPGETVSVSVERNGKMITTDITLAQNQNQTESSEETE</sequence>
<evidence type="ECO:0000256" key="2">
    <source>
        <dbReference type="ARBA" id="ARBA00022670"/>
    </source>
</evidence>
<evidence type="ECO:0000313" key="7">
    <source>
        <dbReference type="EMBL" id="EET60909.1"/>
    </source>
</evidence>
<proteinExistence type="inferred from homology"/>
<dbReference type="Proteomes" id="UP000005561">
    <property type="component" value="Unassembled WGS sequence"/>
</dbReference>
<dbReference type="PRINTS" id="PR00834">
    <property type="entry name" value="PROTEASES2C"/>
</dbReference>
<feature type="domain" description="PDZ" evidence="6">
    <location>
        <begin position="306"/>
        <end position="395"/>
    </location>
</feature>
<organism evidence="7 8">
    <name type="scientific">Marvinbryantia formatexigens DSM 14469</name>
    <dbReference type="NCBI Taxonomy" id="478749"/>
    <lineage>
        <taxon>Bacteria</taxon>
        <taxon>Bacillati</taxon>
        <taxon>Bacillota</taxon>
        <taxon>Clostridia</taxon>
        <taxon>Lachnospirales</taxon>
        <taxon>Lachnospiraceae</taxon>
        <taxon>Marvinbryantia</taxon>
    </lineage>
</organism>
<keyword evidence="3" id="KW-0378">Hydrolase</keyword>
<dbReference type="PROSITE" id="PS50106">
    <property type="entry name" value="PDZ"/>
    <property type="match status" value="1"/>
</dbReference>
<dbReference type="SUPFAM" id="SSF50156">
    <property type="entry name" value="PDZ domain-like"/>
    <property type="match status" value="1"/>
</dbReference>
<evidence type="ECO:0000256" key="5">
    <source>
        <dbReference type="SAM" id="Phobius"/>
    </source>
</evidence>
<dbReference type="eggNOG" id="COG0265">
    <property type="taxonomic scope" value="Bacteria"/>
</dbReference>
<dbReference type="PANTHER" id="PTHR43343">
    <property type="entry name" value="PEPTIDASE S12"/>
    <property type="match status" value="1"/>
</dbReference>
<keyword evidence="8" id="KW-1185">Reference proteome</keyword>
<feature type="transmembrane region" description="Helical" evidence="5">
    <location>
        <begin position="34"/>
        <end position="56"/>
    </location>
</feature>
<accession>C6LEC6</accession>
<dbReference type="Pfam" id="PF13180">
    <property type="entry name" value="PDZ_2"/>
    <property type="match status" value="1"/>
</dbReference>
<dbReference type="InterPro" id="IPR036034">
    <property type="entry name" value="PDZ_sf"/>
</dbReference>
<keyword evidence="5" id="KW-1133">Transmembrane helix</keyword>
<dbReference type="RefSeq" id="WP_006861769.1">
    <property type="nucleotide sequence ID" value="NZ_ACCL02000008.1"/>
</dbReference>
<dbReference type="SUPFAM" id="SSF50494">
    <property type="entry name" value="Trypsin-like serine proteases"/>
    <property type="match status" value="1"/>
</dbReference>
<reference evidence="7" key="1">
    <citation type="submission" date="2009-07" db="EMBL/GenBank/DDBJ databases">
        <authorList>
            <person name="Weinstock G."/>
            <person name="Sodergren E."/>
            <person name="Clifton S."/>
            <person name="Fulton L."/>
            <person name="Fulton B."/>
            <person name="Courtney L."/>
            <person name="Fronick C."/>
            <person name="Harrison M."/>
            <person name="Strong C."/>
            <person name="Farmer C."/>
            <person name="Delahaunty K."/>
            <person name="Markovic C."/>
            <person name="Hall O."/>
            <person name="Minx P."/>
            <person name="Tomlinson C."/>
            <person name="Mitreva M."/>
            <person name="Nelson J."/>
            <person name="Hou S."/>
            <person name="Wollam A."/>
            <person name="Pepin K.H."/>
            <person name="Johnson M."/>
            <person name="Bhonagiri V."/>
            <person name="Nash W.E."/>
            <person name="Warren W."/>
            <person name="Chinwalla A."/>
            <person name="Mardis E.R."/>
            <person name="Wilson R.K."/>
        </authorList>
    </citation>
    <scope>NUCLEOTIDE SEQUENCE [LARGE SCALE GENOMIC DNA]</scope>
    <source>
        <strain evidence="7">DSM 14469</strain>
    </source>
</reference>
<dbReference type="Gene3D" id="2.30.42.10">
    <property type="match status" value="1"/>
</dbReference>
<evidence type="ECO:0000256" key="1">
    <source>
        <dbReference type="ARBA" id="ARBA00010541"/>
    </source>
</evidence>
<dbReference type="GO" id="GO:0004252">
    <property type="term" value="F:serine-type endopeptidase activity"/>
    <property type="evidence" value="ECO:0007669"/>
    <property type="project" value="InterPro"/>
</dbReference>
<dbReference type="AlphaFoldDB" id="C6LEC6"/>
<feature type="region of interest" description="Disordered" evidence="4">
    <location>
        <begin position="1"/>
        <end position="30"/>
    </location>
</feature>
<dbReference type="InterPro" id="IPR001940">
    <property type="entry name" value="Peptidase_S1C"/>
</dbReference>
<dbReference type="PANTHER" id="PTHR43343:SF3">
    <property type="entry name" value="PROTEASE DO-LIKE 8, CHLOROPLASTIC"/>
    <property type="match status" value="1"/>
</dbReference>
<dbReference type="InterPro" id="IPR051201">
    <property type="entry name" value="Chloro_Bact_Ser_Proteases"/>
</dbReference>
<evidence type="ECO:0000256" key="4">
    <source>
        <dbReference type="SAM" id="MobiDB-lite"/>
    </source>
</evidence>
<dbReference type="InterPro" id="IPR001478">
    <property type="entry name" value="PDZ"/>
</dbReference>
<comment type="similarity">
    <text evidence="1">Belongs to the peptidase S1C family.</text>
</comment>
<evidence type="ECO:0000313" key="8">
    <source>
        <dbReference type="Proteomes" id="UP000005561"/>
    </source>
</evidence>
<dbReference type="EMBL" id="ACCL02000008">
    <property type="protein sequence ID" value="EET60909.1"/>
    <property type="molecule type" value="Genomic_DNA"/>
</dbReference>
<evidence type="ECO:0000256" key="3">
    <source>
        <dbReference type="ARBA" id="ARBA00022801"/>
    </source>
</evidence>
<keyword evidence="2" id="KW-0645">Protease</keyword>